<proteinExistence type="predicted"/>
<accession>A0ACC3B8Z0</accession>
<sequence length="402" mass="43782">LANGCCLLLAGSLADFMGNRMINLIGCFLLGTFTLACGVAQNGIQLILFRTFQGIATSMCLPTAFSILTDSMSVGKRRNIGFACLGLGQPFGFSVGLVFGGLFQETSLKWRFGYYLCAGVTMGLAVVNFFKLPKDSAREPFTFRRLRREIDWTGIFLSSSSLGMISYVFALDELAREDRKAGFNPKFALAEYRIQLYLYHGSVLMGCAKRHGDYSQSISSFQEVQDLPAIQAALRFLPSVISGIILNLGTGLLVHRLHANYLVLVTSVLSAGSPLLMAIIDPEWSWWYCAFWAMLLGPLSADVIFTVANLIITDAFTPKTQGLAGAVFNVVAQFGTSIGLTIFAIVSAGVTQGSSYENKKSPEALMLGYRAVFWTCFGLMMAACCFGAWGLRKVGKVGLKRE</sequence>
<name>A0ACC3B8Z0_9EURO</name>
<organism evidence="1 2">
    <name type="scientific">Aspergillus melleus</name>
    <dbReference type="NCBI Taxonomy" id="138277"/>
    <lineage>
        <taxon>Eukaryota</taxon>
        <taxon>Fungi</taxon>
        <taxon>Dikarya</taxon>
        <taxon>Ascomycota</taxon>
        <taxon>Pezizomycotina</taxon>
        <taxon>Eurotiomycetes</taxon>
        <taxon>Eurotiomycetidae</taxon>
        <taxon>Eurotiales</taxon>
        <taxon>Aspergillaceae</taxon>
        <taxon>Aspergillus</taxon>
        <taxon>Aspergillus subgen. Circumdati</taxon>
    </lineage>
</organism>
<dbReference type="Proteomes" id="UP001177260">
    <property type="component" value="Unassembled WGS sequence"/>
</dbReference>
<reference evidence="1 2" key="1">
    <citation type="journal article" date="2023" name="ACS Omega">
        <title>Identification of the Neoaspergillic Acid Biosynthesis Gene Cluster by Establishing an In Vitro CRISPR-Ribonucleoprotein Genetic System in Aspergillus melleus.</title>
        <authorList>
            <person name="Yuan B."/>
            <person name="Grau M.F."/>
            <person name="Murata R.M."/>
            <person name="Torok T."/>
            <person name="Venkateswaran K."/>
            <person name="Stajich J.E."/>
            <person name="Wang C.C.C."/>
        </authorList>
    </citation>
    <scope>NUCLEOTIDE SEQUENCE [LARGE SCALE GENOMIC DNA]</scope>
    <source>
        <strain evidence="1 2">IMV 1140</strain>
    </source>
</reference>
<feature type="non-terminal residue" evidence="1">
    <location>
        <position position="1"/>
    </location>
</feature>
<gene>
    <name evidence="1" type="ORF">N8T08_002595</name>
</gene>
<evidence type="ECO:0000313" key="1">
    <source>
        <dbReference type="EMBL" id="KAK1146834.1"/>
    </source>
</evidence>
<keyword evidence="2" id="KW-1185">Reference proteome</keyword>
<evidence type="ECO:0000313" key="2">
    <source>
        <dbReference type="Proteomes" id="UP001177260"/>
    </source>
</evidence>
<comment type="caution">
    <text evidence="1">The sequence shown here is derived from an EMBL/GenBank/DDBJ whole genome shotgun (WGS) entry which is preliminary data.</text>
</comment>
<dbReference type="EMBL" id="JAOPJF010000015">
    <property type="protein sequence ID" value="KAK1146834.1"/>
    <property type="molecule type" value="Genomic_DNA"/>
</dbReference>
<protein>
    <submittedName>
        <fullName evidence="1">Uncharacterized protein</fullName>
    </submittedName>
</protein>